<dbReference type="PANTHER" id="PTHR33600">
    <property type="entry name" value="PLASTID DIVISION PROTEIN PDV2"/>
    <property type="match status" value="1"/>
</dbReference>
<dbReference type="Proteomes" id="UP001604277">
    <property type="component" value="Unassembled WGS sequence"/>
</dbReference>
<accession>A0ABD1WPN9</accession>
<evidence type="ECO:0000313" key="1">
    <source>
        <dbReference type="EMBL" id="KAL2550653.1"/>
    </source>
</evidence>
<evidence type="ECO:0000313" key="2">
    <source>
        <dbReference type="Proteomes" id="UP001604277"/>
    </source>
</evidence>
<protein>
    <submittedName>
        <fullName evidence="1">Plastid division protein PDV1</fullName>
    </submittedName>
</protein>
<proteinExistence type="predicted"/>
<dbReference type="InterPro" id="IPR038939">
    <property type="entry name" value="PDV1/PDV2"/>
</dbReference>
<dbReference type="EMBL" id="JBFOLJ010000003">
    <property type="protein sequence ID" value="KAL2550653.1"/>
    <property type="molecule type" value="Genomic_DNA"/>
</dbReference>
<keyword evidence="2" id="KW-1185">Reference proteome</keyword>
<dbReference type="PANTHER" id="PTHR33600:SF4">
    <property type="entry name" value="PLASTID DIVISION PROTEIN PDV1"/>
    <property type="match status" value="1"/>
</dbReference>
<reference evidence="2" key="1">
    <citation type="submission" date="2024-07" db="EMBL/GenBank/DDBJ databases">
        <title>Two chromosome-level genome assemblies of Korean endemic species Abeliophyllum distichum and Forsythia ovata (Oleaceae).</title>
        <authorList>
            <person name="Jang H."/>
        </authorList>
    </citation>
    <scope>NUCLEOTIDE SEQUENCE [LARGE SCALE GENOMIC DNA]</scope>
</reference>
<sequence length="287" mass="32340">MKWEMEVDEIEAVLEKIWDLHDKLSDAIHSISRAHFLNSVKNPRKCTSSDESYFYGKKKTAAADDSNKNSGPGFVFVKEFRVEDDELALQEAKSLYAIRTALENLEDQLEFFHMVQTQQRAERDAAIARLEQSRIVLAMRLAEHQGKKYKVIEEAQALVCAVQDAGQFVSPENLYVPSAHPSGRSFEAQELTRSNVIVNFLVSGLNFVSKSLKLDHMGRIMGNSALVAISMLALMRVSQLGCKDKYVLDVPEMQDHAAYGRVTRVFRTHGRSSGRRSLQLDVMSARG</sequence>
<organism evidence="1 2">
    <name type="scientific">Forsythia ovata</name>
    <dbReference type="NCBI Taxonomy" id="205694"/>
    <lineage>
        <taxon>Eukaryota</taxon>
        <taxon>Viridiplantae</taxon>
        <taxon>Streptophyta</taxon>
        <taxon>Embryophyta</taxon>
        <taxon>Tracheophyta</taxon>
        <taxon>Spermatophyta</taxon>
        <taxon>Magnoliopsida</taxon>
        <taxon>eudicotyledons</taxon>
        <taxon>Gunneridae</taxon>
        <taxon>Pentapetalae</taxon>
        <taxon>asterids</taxon>
        <taxon>lamiids</taxon>
        <taxon>Lamiales</taxon>
        <taxon>Oleaceae</taxon>
        <taxon>Forsythieae</taxon>
        <taxon>Forsythia</taxon>
    </lineage>
</organism>
<comment type="caution">
    <text evidence="1">The sequence shown here is derived from an EMBL/GenBank/DDBJ whole genome shotgun (WGS) entry which is preliminary data.</text>
</comment>
<gene>
    <name evidence="1" type="ORF">Fot_12183</name>
</gene>
<dbReference type="AlphaFoldDB" id="A0ABD1WPN9"/>
<name>A0ABD1WPN9_9LAMI</name>